<dbReference type="AlphaFoldDB" id="A0A1W1BW84"/>
<sequence>MKFLQIILLFLMFVVVANGGKVNWDSNGKPQIEKSDKPIKGCNQGGLASLGQENNSSKKCSK</sequence>
<dbReference type="EMBL" id="FPHE01000080">
    <property type="protein sequence ID" value="SFV57727.1"/>
    <property type="molecule type" value="Genomic_DNA"/>
</dbReference>
<proteinExistence type="predicted"/>
<name>A0A1W1BW84_9ZZZZ</name>
<accession>A0A1W1BW84</accession>
<reference evidence="1" key="1">
    <citation type="submission" date="2016-10" db="EMBL/GenBank/DDBJ databases">
        <authorList>
            <person name="de Groot N.N."/>
        </authorList>
    </citation>
    <scope>NUCLEOTIDE SEQUENCE</scope>
</reference>
<organism evidence="1">
    <name type="scientific">hydrothermal vent metagenome</name>
    <dbReference type="NCBI Taxonomy" id="652676"/>
    <lineage>
        <taxon>unclassified sequences</taxon>
        <taxon>metagenomes</taxon>
        <taxon>ecological metagenomes</taxon>
    </lineage>
</organism>
<evidence type="ECO:0000313" key="1">
    <source>
        <dbReference type="EMBL" id="SFV57727.1"/>
    </source>
</evidence>
<gene>
    <name evidence="1" type="ORF">MNB_SV-12-1421</name>
</gene>
<protein>
    <submittedName>
        <fullName evidence="1">Uncharacterized protein</fullName>
    </submittedName>
</protein>